<evidence type="ECO:0000313" key="2">
    <source>
        <dbReference type="Proteomes" id="UP000076962"/>
    </source>
</evidence>
<sequence>MKNRKKTFLAMREERLAELQTLYDNGHYQSVVIQGMPYVKFDNQIAQWVESAKKRLKQKRIERALNIVPQLMKAGQYGKAYQLASSLDASELQALVAESKQALDKEIANLRALYMKGHYDTLINTELSHIESDCRVKRLVNEAKKAKELRKLYQLMKKKQYEKSLAFVKQSEYALDADFQILIKKAQRQLNQVTEKKILAKLKKLSSKQIKANLREYTELVRLFPDNKKYQDKLKYYKKELAKRRKLPSLLITAEEYGDKWPFTVSEGILECMPPGIVTFNVNDNIYALNDLASLLASARGYKNLDEIRIESMPVELTLFKEKGLELCEHSRPHVSLRRAYRIKYLPTLEDIQCFGIFINAASKPRR</sequence>
<accession>A0A176RVK1</accession>
<keyword evidence="2" id="KW-1185">Reference proteome</keyword>
<dbReference type="AlphaFoldDB" id="A0A176RVK1"/>
<protein>
    <submittedName>
        <fullName evidence="1">Uncharacterized protein</fullName>
    </submittedName>
</protein>
<proteinExistence type="predicted"/>
<dbReference type="Pfam" id="PF10709">
    <property type="entry name" value="DUF2511"/>
    <property type="match status" value="1"/>
</dbReference>
<dbReference type="InterPro" id="IPR019648">
    <property type="entry name" value="YebY"/>
</dbReference>
<evidence type="ECO:0000313" key="1">
    <source>
        <dbReference type="EMBL" id="OAD19757.1"/>
    </source>
</evidence>
<dbReference type="EMBL" id="LUTY01002676">
    <property type="protein sequence ID" value="OAD19757.1"/>
    <property type="molecule type" value="Genomic_DNA"/>
</dbReference>
<dbReference type="Proteomes" id="UP000076962">
    <property type="component" value="Unassembled WGS sequence"/>
</dbReference>
<reference evidence="1 2" key="1">
    <citation type="submission" date="2016-05" db="EMBL/GenBank/DDBJ databases">
        <title>Single-cell genome of chain-forming Candidatus Thiomargarita nelsonii and comparison to other large sulfur-oxidizing bacteria.</title>
        <authorList>
            <person name="Winkel M."/>
            <person name="Salman V."/>
            <person name="Woyke T."/>
            <person name="Schulz-Vogt H."/>
            <person name="Richter M."/>
            <person name="Flood B."/>
            <person name="Bailey J."/>
            <person name="Amann R."/>
            <person name="Mussmann M."/>
        </authorList>
    </citation>
    <scope>NUCLEOTIDE SEQUENCE [LARGE SCALE GENOMIC DNA]</scope>
    <source>
        <strain evidence="1 2">THI036</strain>
    </source>
</reference>
<name>A0A176RVK1_9GAMM</name>
<organism evidence="1 2">
    <name type="scientific">Candidatus Thiomargarita nelsonii</name>
    <dbReference type="NCBI Taxonomy" id="1003181"/>
    <lineage>
        <taxon>Bacteria</taxon>
        <taxon>Pseudomonadati</taxon>
        <taxon>Pseudomonadota</taxon>
        <taxon>Gammaproteobacteria</taxon>
        <taxon>Thiotrichales</taxon>
        <taxon>Thiotrichaceae</taxon>
        <taxon>Thiomargarita</taxon>
    </lineage>
</organism>
<comment type="caution">
    <text evidence="1">The sequence shown here is derived from an EMBL/GenBank/DDBJ whole genome shotgun (WGS) entry which is preliminary data.</text>
</comment>
<gene>
    <name evidence="1" type="ORF">THIOM_004593</name>
</gene>